<evidence type="ECO:0000313" key="2">
    <source>
        <dbReference type="Proteomes" id="UP001054889"/>
    </source>
</evidence>
<dbReference type="PANTHER" id="PTHR31901">
    <property type="entry name" value="GH3 DOMAIN-CONTAINING PROTEIN"/>
    <property type="match status" value="1"/>
</dbReference>
<dbReference type="AlphaFoldDB" id="A0AAV5DY45"/>
<dbReference type="EMBL" id="BQKI01000071">
    <property type="protein sequence ID" value="GJN15347.1"/>
    <property type="molecule type" value="Genomic_DNA"/>
</dbReference>
<dbReference type="PANTHER" id="PTHR31901:SF5">
    <property type="entry name" value="JASMONOYL--L-AMINO ACID SYNTHETASE JAR1"/>
    <property type="match status" value="1"/>
</dbReference>
<reference evidence="1" key="1">
    <citation type="journal article" date="2018" name="DNA Res.">
        <title>Multiple hybrid de novo genome assembly of finger millet, an orphan allotetraploid crop.</title>
        <authorList>
            <person name="Hatakeyama M."/>
            <person name="Aluri S."/>
            <person name="Balachadran M.T."/>
            <person name="Sivarajan S.R."/>
            <person name="Patrignani A."/>
            <person name="Gruter S."/>
            <person name="Poveda L."/>
            <person name="Shimizu-Inatsugi R."/>
            <person name="Baeten J."/>
            <person name="Francoijs K.J."/>
            <person name="Nataraja K.N."/>
            <person name="Reddy Y.A.N."/>
            <person name="Phadnis S."/>
            <person name="Ravikumar R.L."/>
            <person name="Schlapbach R."/>
            <person name="Sreeman S.M."/>
            <person name="Shimizu K.K."/>
        </authorList>
    </citation>
    <scope>NUCLEOTIDE SEQUENCE</scope>
</reference>
<protein>
    <submittedName>
        <fullName evidence="1">Uncharacterized protein</fullName>
    </submittedName>
</protein>
<dbReference type="InterPro" id="IPR004993">
    <property type="entry name" value="GH3"/>
</dbReference>
<organism evidence="1 2">
    <name type="scientific">Eleusine coracana subsp. coracana</name>
    <dbReference type="NCBI Taxonomy" id="191504"/>
    <lineage>
        <taxon>Eukaryota</taxon>
        <taxon>Viridiplantae</taxon>
        <taxon>Streptophyta</taxon>
        <taxon>Embryophyta</taxon>
        <taxon>Tracheophyta</taxon>
        <taxon>Spermatophyta</taxon>
        <taxon>Magnoliopsida</taxon>
        <taxon>Liliopsida</taxon>
        <taxon>Poales</taxon>
        <taxon>Poaceae</taxon>
        <taxon>PACMAD clade</taxon>
        <taxon>Chloridoideae</taxon>
        <taxon>Cynodonteae</taxon>
        <taxon>Eleusininae</taxon>
        <taxon>Eleusine</taxon>
    </lineage>
</organism>
<dbReference type="GO" id="GO:0005737">
    <property type="term" value="C:cytoplasm"/>
    <property type="evidence" value="ECO:0007669"/>
    <property type="project" value="TreeGrafter"/>
</dbReference>
<dbReference type="Pfam" id="PF03321">
    <property type="entry name" value="GH3"/>
    <property type="match status" value="1"/>
</dbReference>
<sequence length="99" mass="11331">MPICSCEETINEFETFTRDAGRVQRDTLKKILELKCDLEPYIQRIVDGDRSPVLTGKPITSLSLSSGTTQGKPKFLPFNDELLETTLQIFRTSYAFRNR</sequence>
<evidence type="ECO:0000313" key="1">
    <source>
        <dbReference type="EMBL" id="GJN15347.1"/>
    </source>
</evidence>
<proteinExistence type="predicted"/>
<accession>A0AAV5DY45</accession>
<reference evidence="1" key="2">
    <citation type="submission" date="2021-12" db="EMBL/GenBank/DDBJ databases">
        <title>Resequencing data analysis of finger millet.</title>
        <authorList>
            <person name="Hatakeyama M."/>
            <person name="Aluri S."/>
            <person name="Balachadran M.T."/>
            <person name="Sivarajan S.R."/>
            <person name="Poveda L."/>
            <person name="Shimizu-Inatsugi R."/>
            <person name="Schlapbach R."/>
            <person name="Sreeman S.M."/>
            <person name="Shimizu K.K."/>
        </authorList>
    </citation>
    <scope>NUCLEOTIDE SEQUENCE</scope>
</reference>
<keyword evidence="2" id="KW-1185">Reference proteome</keyword>
<dbReference type="Proteomes" id="UP001054889">
    <property type="component" value="Unassembled WGS sequence"/>
</dbReference>
<dbReference type="GO" id="GO:0016881">
    <property type="term" value="F:acid-amino acid ligase activity"/>
    <property type="evidence" value="ECO:0007669"/>
    <property type="project" value="TreeGrafter"/>
</dbReference>
<gene>
    <name evidence="1" type="primary">gb02249</name>
    <name evidence="1" type="ORF">PR202_gb02249</name>
</gene>
<name>A0AAV5DY45_ELECO</name>
<comment type="caution">
    <text evidence="1">The sequence shown here is derived from an EMBL/GenBank/DDBJ whole genome shotgun (WGS) entry which is preliminary data.</text>
</comment>